<dbReference type="EC" id="3.4.19.12" evidence="2"/>
<evidence type="ECO:0000259" key="1">
    <source>
        <dbReference type="PROSITE" id="PS50235"/>
    </source>
</evidence>
<dbReference type="GO" id="GO:0004843">
    <property type="term" value="F:cysteine-type deubiquitinase activity"/>
    <property type="evidence" value="ECO:0007669"/>
    <property type="project" value="UniProtKB-EC"/>
</dbReference>
<dbReference type="EMBL" id="JH994005">
    <property type="protein sequence ID" value="ELQ74952.1"/>
    <property type="molecule type" value="Genomic_DNA"/>
</dbReference>
<dbReference type="OrthoDB" id="2420415at2759"/>
<dbReference type="Proteomes" id="UP000011185">
    <property type="component" value="Unassembled WGS sequence"/>
</dbReference>
<sequence length="79" mass="9466">MEKNDFTLPKILVISAEPVYRKQLTLPLSEKLVFKNKTYNLRAIIRRKRKKNNKGHFYTIGKRGNSWFEFNDEIIPQIK</sequence>
<protein>
    <submittedName>
        <fullName evidence="2">Ubiquitinyl hydrolase 1, Protein containing Peptidase C19, ubiquitin carboxyl-terminal hydrolase 2</fullName>
        <ecNumber evidence="2">3.4.19.12</ecNumber>
    </submittedName>
</protein>
<keyword evidence="3" id="KW-1185">Reference proteome</keyword>
<keyword evidence="2" id="KW-0378">Hydrolase</keyword>
<evidence type="ECO:0000313" key="2">
    <source>
        <dbReference type="EMBL" id="ELQ74952.1"/>
    </source>
</evidence>
<proteinExistence type="predicted"/>
<dbReference type="SUPFAM" id="SSF54001">
    <property type="entry name" value="Cysteine proteinases"/>
    <property type="match status" value="1"/>
</dbReference>
<gene>
    <name evidence="2" type="ORF">THOM_2114</name>
</gene>
<dbReference type="InterPro" id="IPR028889">
    <property type="entry name" value="USP"/>
</dbReference>
<dbReference type="HOGENOM" id="CLU_2607717_0_0_1"/>
<name>L7JW16_TRAHO</name>
<dbReference type="AlphaFoldDB" id="L7JW16"/>
<evidence type="ECO:0000313" key="3">
    <source>
        <dbReference type="Proteomes" id="UP000011185"/>
    </source>
</evidence>
<dbReference type="VEuPathDB" id="MicrosporidiaDB:THOM_2114"/>
<dbReference type="InParanoid" id="L7JW16"/>
<dbReference type="PROSITE" id="PS50235">
    <property type="entry name" value="USP_3"/>
    <property type="match status" value="1"/>
</dbReference>
<organism evidence="2 3">
    <name type="scientific">Trachipleistophora hominis</name>
    <name type="common">Microsporidian parasite</name>
    <dbReference type="NCBI Taxonomy" id="72359"/>
    <lineage>
        <taxon>Eukaryota</taxon>
        <taxon>Fungi</taxon>
        <taxon>Fungi incertae sedis</taxon>
        <taxon>Microsporidia</taxon>
        <taxon>Pleistophoridae</taxon>
        <taxon>Trachipleistophora</taxon>
    </lineage>
</organism>
<accession>L7JW16</accession>
<dbReference type="Gene3D" id="3.90.70.10">
    <property type="entry name" value="Cysteine proteinases"/>
    <property type="match status" value="1"/>
</dbReference>
<dbReference type="InterPro" id="IPR038765">
    <property type="entry name" value="Papain-like_cys_pep_sf"/>
</dbReference>
<feature type="domain" description="USP" evidence="1">
    <location>
        <begin position="1"/>
        <end position="79"/>
    </location>
</feature>
<reference evidence="2 3" key="1">
    <citation type="journal article" date="2012" name="PLoS Pathog.">
        <title>The genome of the obligate intracellular parasite Trachipleistophora hominis: new insights into microsporidian genome dynamics and reductive evolution.</title>
        <authorList>
            <person name="Heinz E."/>
            <person name="Williams T.A."/>
            <person name="Nakjang S."/>
            <person name="Noel C.J."/>
            <person name="Swan D.C."/>
            <person name="Goldberg A.V."/>
            <person name="Harris S.R."/>
            <person name="Weinmaier T."/>
            <person name="Markert S."/>
            <person name="Becher D."/>
            <person name="Bernhardt J."/>
            <person name="Dagan T."/>
            <person name="Hacker C."/>
            <person name="Lucocq J.M."/>
            <person name="Schweder T."/>
            <person name="Rattei T."/>
            <person name="Hall N."/>
            <person name="Hirt R.P."/>
            <person name="Embley T.M."/>
        </authorList>
    </citation>
    <scope>NUCLEOTIDE SEQUENCE [LARGE SCALE GENOMIC DNA]</scope>
</reference>